<evidence type="ECO:0000313" key="3">
    <source>
        <dbReference type="Proteomes" id="UP001156903"/>
    </source>
</evidence>
<evidence type="ECO:0000256" key="1">
    <source>
        <dbReference type="SAM" id="MobiDB-lite"/>
    </source>
</evidence>
<accession>A0ABQ6CCE1</accession>
<reference evidence="3" key="1">
    <citation type="journal article" date="2019" name="Int. J. Syst. Evol. Microbiol.">
        <title>The Global Catalogue of Microorganisms (GCM) 10K type strain sequencing project: providing services to taxonomists for standard genome sequencing and annotation.</title>
        <authorList>
            <consortium name="The Broad Institute Genomics Platform"/>
            <consortium name="The Broad Institute Genome Sequencing Center for Infectious Disease"/>
            <person name="Wu L."/>
            <person name="Ma J."/>
        </authorList>
    </citation>
    <scope>NUCLEOTIDE SEQUENCE [LARGE SCALE GENOMIC DNA]</scope>
    <source>
        <strain evidence="3">NBRC 109341</strain>
    </source>
</reference>
<dbReference type="RefSeq" id="WP_284308759.1">
    <property type="nucleotide sequence ID" value="NZ_BSPB01000039.1"/>
</dbReference>
<comment type="caution">
    <text evidence="2">The sequence shown here is derived from an EMBL/GenBank/DDBJ whole genome shotgun (WGS) entry which is preliminary data.</text>
</comment>
<proteinExistence type="predicted"/>
<name>A0ABQ6CCE1_9BURK</name>
<dbReference type="Proteomes" id="UP001156903">
    <property type="component" value="Unassembled WGS sequence"/>
</dbReference>
<organism evidence="2 3">
    <name type="scientific">Hydrogenophaga electricum</name>
    <dbReference type="NCBI Taxonomy" id="1230953"/>
    <lineage>
        <taxon>Bacteria</taxon>
        <taxon>Pseudomonadati</taxon>
        <taxon>Pseudomonadota</taxon>
        <taxon>Betaproteobacteria</taxon>
        <taxon>Burkholderiales</taxon>
        <taxon>Comamonadaceae</taxon>
        <taxon>Hydrogenophaga</taxon>
    </lineage>
</organism>
<evidence type="ECO:0000313" key="2">
    <source>
        <dbReference type="EMBL" id="GLS15951.1"/>
    </source>
</evidence>
<feature type="region of interest" description="Disordered" evidence="1">
    <location>
        <begin position="63"/>
        <end position="82"/>
    </location>
</feature>
<keyword evidence="3" id="KW-1185">Reference proteome</keyword>
<sequence length="168" mass="18504">MLTKTDQGRAELRPGHRSLGQRERAVLLLADGRVSESRLAALFEGEGRELVDRLVTQGYLCRTQPAPPPPAAARPTAQHGESFAGTRSLATARMYLFDLSDRLFAPRDRNLADRYRAALREARDAHAMLAVGRELIADVETLAGAQRAAGIRERLERLLPPEITDIPA</sequence>
<protein>
    <submittedName>
        <fullName evidence="2">Uncharacterized protein</fullName>
    </submittedName>
</protein>
<gene>
    <name evidence="2" type="ORF">GCM10007935_33880</name>
</gene>
<dbReference type="EMBL" id="BSPB01000039">
    <property type="protein sequence ID" value="GLS15951.1"/>
    <property type="molecule type" value="Genomic_DNA"/>
</dbReference>